<gene>
    <name evidence="13" type="ORF">NOR_02756</name>
</gene>
<evidence type="ECO:0000256" key="2">
    <source>
        <dbReference type="ARBA" id="ARBA00000909"/>
    </source>
</evidence>
<evidence type="ECO:0000256" key="9">
    <source>
        <dbReference type="ARBA" id="ARBA00023235"/>
    </source>
</evidence>
<dbReference type="GO" id="GO:0052856">
    <property type="term" value="F:NAD(P)HX epimerase activity"/>
    <property type="evidence" value="ECO:0007669"/>
    <property type="project" value="UniProtKB-UniRule"/>
</dbReference>
<feature type="region of interest" description="Disordered" evidence="11">
    <location>
        <begin position="331"/>
        <end position="370"/>
    </location>
</feature>
<dbReference type="PANTHER" id="PTHR13232">
    <property type="entry name" value="NAD(P)H-HYDRATE EPIMERASE"/>
    <property type="match status" value="1"/>
</dbReference>
<keyword evidence="8 10" id="KW-0520">NAD</keyword>
<dbReference type="STRING" id="1081105.A0A162LYI8"/>
<feature type="binding site" evidence="10">
    <location>
        <position position="123"/>
    </location>
    <ligand>
        <name>K(+)</name>
        <dbReference type="ChEBI" id="CHEBI:29103"/>
    </ligand>
</feature>
<comment type="subcellular location">
    <subcellularLocation>
        <location evidence="10">Cytoplasm</location>
    </subcellularLocation>
    <subcellularLocation>
        <location evidence="10">Mitochondrion</location>
    </subcellularLocation>
</comment>
<proteinExistence type="inferred from homology"/>
<comment type="catalytic activity">
    <reaction evidence="1 10">
        <text>(6R)-NADHX = (6S)-NADHX</text>
        <dbReference type="Rhea" id="RHEA:32215"/>
        <dbReference type="ChEBI" id="CHEBI:64074"/>
        <dbReference type="ChEBI" id="CHEBI:64075"/>
        <dbReference type="EC" id="5.1.99.6"/>
    </reaction>
</comment>
<comment type="caution">
    <text evidence="13">The sequence shown here is derived from an EMBL/GenBank/DDBJ whole genome shotgun (WGS) entry which is preliminary data.</text>
</comment>
<dbReference type="Proteomes" id="UP000243498">
    <property type="component" value="Unassembled WGS sequence"/>
</dbReference>
<keyword evidence="4 10" id="KW-0479">Metal-binding</keyword>
<evidence type="ECO:0000256" key="11">
    <source>
        <dbReference type="SAM" id="MobiDB-lite"/>
    </source>
</evidence>
<evidence type="ECO:0000256" key="10">
    <source>
        <dbReference type="HAMAP-Rule" id="MF_03159"/>
    </source>
</evidence>
<dbReference type="GO" id="GO:0000166">
    <property type="term" value="F:nucleotide binding"/>
    <property type="evidence" value="ECO:0007669"/>
    <property type="project" value="UniProtKB-KW"/>
</dbReference>
<reference evidence="13 14" key="1">
    <citation type="journal article" date="2016" name="Genome Biol. Evol.">
        <title>Divergent and convergent evolution of fungal pathogenicity.</title>
        <authorList>
            <person name="Shang Y."/>
            <person name="Xiao G."/>
            <person name="Zheng P."/>
            <person name="Cen K."/>
            <person name="Zhan S."/>
            <person name="Wang C."/>
        </authorList>
    </citation>
    <scope>NUCLEOTIDE SEQUENCE [LARGE SCALE GENOMIC DNA]</scope>
    <source>
        <strain evidence="13 14">RCEF 4871</strain>
    </source>
</reference>
<evidence type="ECO:0000259" key="12">
    <source>
        <dbReference type="PROSITE" id="PS51385"/>
    </source>
</evidence>
<feature type="domain" description="YjeF N-terminal" evidence="12">
    <location>
        <begin position="11"/>
        <end position="217"/>
    </location>
</feature>
<feature type="binding site" evidence="10">
    <location>
        <position position="62"/>
    </location>
    <ligand>
        <name>K(+)</name>
        <dbReference type="ChEBI" id="CHEBI:29103"/>
    </ligand>
</feature>
<dbReference type="HAMAP" id="MF_01966">
    <property type="entry name" value="NADHX_epimerase"/>
    <property type="match status" value="1"/>
</dbReference>
<evidence type="ECO:0000313" key="14">
    <source>
        <dbReference type="Proteomes" id="UP000243498"/>
    </source>
</evidence>
<evidence type="ECO:0000256" key="1">
    <source>
        <dbReference type="ARBA" id="ARBA00000013"/>
    </source>
</evidence>
<feature type="binding site" evidence="10">
    <location>
        <position position="159"/>
    </location>
    <ligand>
        <name>K(+)</name>
        <dbReference type="ChEBI" id="CHEBI:29103"/>
    </ligand>
</feature>
<dbReference type="OrthoDB" id="10064708at2759"/>
<dbReference type="InterPro" id="IPR036652">
    <property type="entry name" value="YjeF_N_dom_sf"/>
</dbReference>
<keyword evidence="14" id="KW-1185">Reference proteome</keyword>
<dbReference type="InterPro" id="IPR004443">
    <property type="entry name" value="YjeF_N_dom"/>
</dbReference>
<evidence type="ECO:0000256" key="3">
    <source>
        <dbReference type="ARBA" id="ARBA00012228"/>
    </source>
</evidence>
<keyword evidence="6" id="KW-0521">NADP</keyword>
<dbReference type="PANTHER" id="PTHR13232:SF10">
    <property type="entry name" value="NAD(P)H-HYDRATE EPIMERASE"/>
    <property type="match status" value="1"/>
</dbReference>
<evidence type="ECO:0000256" key="6">
    <source>
        <dbReference type="ARBA" id="ARBA00022857"/>
    </source>
</evidence>
<dbReference type="GO" id="GO:0046872">
    <property type="term" value="F:metal ion binding"/>
    <property type="evidence" value="ECO:0007669"/>
    <property type="project" value="UniProtKB-KW"/>
</dbReference>
<dbReference type="InterPro" id="IPR032976">
    <property type="entry name" value="YJEFN_prot_NAXE-like"/>
</dbReference>
<dbReference type="AlphaFoldDB" id="A0A162LYI8"/>
<dbReference type="Gene3D" id="3.40.50.10260">
    <property type="entry name" value="YjeF N-terminal domain"/>
    <property type="match status" value="1"/>
</dbReference>
<comment type="caution">
    <text evidence="10">Lacks conserved residue(s) required for the propagation of feature annotation.</text>
</comment>
<sequence>MALKTLGAKAATALDQELMSTCAFSIDQLMELAGLSVSQAVYRVHPLEKGRRILIACGPGNNGGDGLVAARHLFYYGYQPTIYYPKRGKNELYERLAKQLEDLEIPFVDDFQSAAISTDHIVDAIFGFSFSGDVREPFPKVIHALEETKVPVTSVDAPSSWNIETGPPKSGLGSAFMPTALVSLTAPKPLVKFFKGRHFVGGRFVSPSIAKKYDFEIPEYPGVDQIVEWVKKYHGRSDIWELLTWGWDYLRMRKGGDDLNQQDQCRPMSREAIIDGRQAVKTRLKAEALGMAGTAFGTDQKAPTVATAGVLIGFVWGKQMGTPYVQQTLARPVEEESTGRNNGLVTSSDLVTEMPGKKNPDGKPANLPWD</sequence>
<dbReference type="EC" id="5.1.99.6" evidence="3 10"/>
<keyword evidence="5 10" id="KW-0547">Nucleotide-binding</keyword>
<feature type="binding site" evidence="10">
    <location>
        <begin position="127"/>
        <end position="133"/>
    </location>
    <ligand>
        <name>(6S)-NADPHX</name>
        <dbReference type="ChEBI" id="CHEBI:64076"/>
    </ligand>
</feature>
<comment type="cofactor">
    <cofactor evidence="10">
        <name>K(+)</name>
        <dbReference type="ChEBI" id="CHEBI:29103"/>
    </cofactor>
    <text evidence="10">Binds 1 potassium ion per subunit.</text>
</comment>
<evidence type="ECO:0000256" key="7">
    <source>
        <dbReference type="ARBA" id="ARBA00022958"/>
    </source>
</evidence>
<organism evidence="13 14">
    <name type="scientific">Metarhizium rileyi (strain RCEF 4871)</name>
    <name type="common">Nomuraea rileyi</name>
    <dbReference type="NCBI Taxonomy" id="1649241"/>
    <lineage>
        <taxon>Eukaryota</taxon>
        <taxon>Fungi</taxon>
        <taxon>Dikarya</taxon>
        <taxon>Ascomycota</taxon>
        <taxon>Pezizomycotina</taxon>
        <taxon>Sordariomycetes</taxon>
        <taxon>Hypocreomycetidae</taxon>
        <taxon>Hypocreales</taxon>
        <taxon>Clavicipitaceae</taxon>
        <taxon>Metarhizium</taxon>
    </lineage>
</organism>
<dbReference type="PROSITE" id="PS51385">
    <property type="entry name" value="YJEF_N"/>
    <property type="match status" value="1"/>
</dbReference>
<dbReference type="SUPFAM" id="SSF64153">
    <property type="entry name" value="YjeF N-terminal domain-like"/>
    <property type="match status" value="1"/>
</dbReference>
<evidence type="ECO:0000256" key="5">
    <source>
        <dbReference type="ARBA" id="ARBA00022741"/>
    </source>
</evidence>
<keyword evidence="10" id="KW-0963">Cytoplasm</keyword>
<name>A0A162LYI8_METRR</name>
<dbReference type="NCBIfam" id="TIGR00197">
    <property type="entry name" value="yjeF_nterm"/>
    <property type="match status" value="1"/>
</dbReference>
<dbReference type="GO" id="GO:0005739">
    <property type="term" value="C:mitochondrion"/>
    <property type="evidence" value="ECO:0007669"/>
    <property type="project" value="UniProtKB-SubCell"/>
</dbReference>
<dbReference type="EMBL" id="AZHC01000006">
    <property type="protein sequence ID" value="OAA47120.1"/>
    <property type="molecule type" value="Genomic_DNA"/>
</dbReference>
<evidence type="ECO:0000256" key="8">
    <source>
        <dbReference type="ARBA" id="ARBA00023027"/>
    </source>
</evidence>
<keyword evidence="10" id="KW-0496">Mitochondrion</keyword>
<dbReference type="Pfam" id="PF03853">
    <property type="entry name" value="YjeF_N"/>
    <property type="match status" value="1"/>
</dbReference>
<feature type="binding site" evidence="10">
    <location>
        <begin position="61"/>
        <end position="65"/>
    </location>
    <ligand>
        <name>(6S)-NADPHX</name>
        <dbReference type="ChEBI" id="CHEBI:64076"/>
    </ligand>
</feature>
<comment type="catalytic activity">
    <reaction evidence="2 10">
        <text>(6R)-NADPHX = (6S)-NADPHX</text>
        <dbReference type="Rhea" id="RHEA:32227"/>
        <dbReference type="ChEBI" id="CHEBI:64076"/>
        <dbReference type="ChEBI" id="CHEBI:64077"/>
        <dbReference type="EC" id="5.1.99.6"/>
    </reaction>
</comment>
<comment type="function">
    <text evidence="10">Catalyzes the epimerization of the S- and R-forms of NAD(P)HX, a damaged form of NAD(P)H that is a result of enzymatic or heat-dependent hydration. This is a prerequisite for the S-specific NAD(P)H-hydrate dehydratase to allow the repair of both epimers of NAD(P)HX.</text>
</comment>
<evidence type="ECO:0000256" key="4">
    <source>
        <dbReference type="ARBA" id="ARBA00022723"/>
    </source>
</evidence>
<feature type="compositionally biased region" description="Polar residues" evidence="11">
    <location>
        <begin position="339"/>
        <end position="350"/>
    </location>
</feature>
<comment type="similarity">
    <text evidence="10">Belongs to the NnrE/AIBP family.</text>
</comment>
<protein>
    <recommendedName>
        <fullName evidence="3 10">NAD(P)H-hydrate epimerase</fullName>
        <ecNumber evidence="3 10">5.1.99.6</ecNumber>
    </recommendedName>
    <alternativeName>
        <fullName evidence="10">NAD(P)HX epimerase</fullName>
    </alternativeName>
</protein>
<evidence type="ECO:0000313" key="13">
    <source>
        <dbReference type="EMBL" id="OAA47120.1"/>
    </source>
</evidence>
<keyword evidence="9 10" id="KW-0413">Isomerase</keyword>
<accession>A0A162LYI8</accession>
<feature type="binding site" evidence="10">
    <location>
        <position position="156"/>
    </location>
    <ligand>
        <name>(6S)-NADPHX</name>
        <dbReference type="ChEBI" id="CHEBI:64076"/>
    </ligand>
</feature>
<dbReference type="FunFam" id="3.40.50.10260:FF:000005">
    <property type="entry name" value="NAD(P)H-hydrate epimerase"/>
    <property type="match status" value="1"/>
</dbReference>
<keyword evidence="7 10" id="KW-0630">Potassium</keyword>